<protein>
    <submittedName>
        <fullName evidence="2">VOC family protein</fullName>
    </submittedName>
</protein>
<dbReference type="InterPro" id="IPR029068">
    <property type="entry name" value="Glyas_Bleomycin-R_OHBP_Dase"/>
</dbReference>
<proteinExistence type="predicted"/>
<evidence type="ECO:0000259" key="1">
    <source>
        <dbReference type="PROSITE" id="PS51819"/>
    </source>
</evidence>
<reference evidence="2 3" key="1">
    <citation type="journal article" date="2019" name="Int. J. Syst. Evol. Microbiol.">
        <title>The Global Catalogue of Microorganisms (GCM) 10K type strain sequencing project: providing services to taxonomists for standard genome sequencing and annotation.</title>
        <authorList>
            <consortium name="The Broad Institute Genomics Platform"/>
            <consortium name="The Broad Institute Genome Sequencing Center for Infectious Disease"/>
            <person name="Wu L."/>
            <person name="Ma J."/>
        </authorList>
    </citation>
    <scope>NUCLEOTIDE SEQUENCE [LARGE SCALE GENOMIC DNA]</scope>
    <source>
        <strain evidence="2 3">JCM 9933</strain>
    </source>
</reference>
<accession>A0ABN1EVS9</accession>
<dbReference type="SUPFAM" id="SSF54593">
    <property type="entry name" value="Glyoxalase/Bleomycin resistance protein/Dihydroxybiphenyl dioxygenase"/>
    <property type="match status" value="1"/>
</dbReference>
<sequence length="264" mass="28038">MLPTIDGLDHVVIAVRDLQAAADEWGRLGFTVSPRGLHSPHMGSGNHTIMFGEDYVELLGVVTPQPHNASMRRFLEGREGLERCAFTTRDAAAGVAALRERGLAGVGPIEFGRPVPVPGGGETEARFSVFQWPEEEAPGGVRVFACQHHTREAVWIPQLQRQGNGVTGIRRVLVADADPDGAAAHMARLLDGEARADGAFRVVETGPRRAGIAFAPRGAIAEAYPGLDADDMPERGGAGLVLRTALTRPPAVATGCALVFTTDR</sequence>
<dbReference type="PANTHER" id="PTHR40265">
    <property type="entry name" value="BLL2707 PROTEIN"/>
    <property type="match status" value="1"/>
</dbReference>
<dbReference type="Proteomes" id="UP001501588">
    <property type="component" value="Unassembled WGS sequence"/>
</dbReference>
<dbReference type="PROSITE" id="PS51819">
    <property type="entry name" value="VOC"/>
    <property type="match status" value="1"/>
</dbReference>
<organism evidence="2 3">
    <name type="scientific">Craurococcus roseus</name>
    <dbReference type="NCBI Taxonomy" id="77585"/>
    <lineage>
        <taxon>Bacteria</taxon>
        <taxon>Pseudomonadati</taxon>
        <taxon>Pseudomonadota</taxon>
        <taxon>Alphaproteobacteria</taxon>
        <taxon>Acetobacterales</taxon>
        <taxon>Acetobacteraceae</taxon>
        <taxon>Craurococcus</taxon>
    </lineage>
</organism>
<dbReference type="EMBL" id="BAAAFZ010000011">
    <property type="protein sequence ID" value="GAA0575728.1"/>
    <property type="molecule type" value="Genomic_DNA"/>
</dbReference>
<dbReference type="Gene3D" id="3.10.180.10">
    <property type="entry name" value="2,3-Dihydroxybiphenyl 1,2-Dioxygenase, domain 1"/>
    <property type="match status" value="1"/>
</dbReference>
<dbReference type="Pfam" id="PF13468">
    <property type="entry name" value="Glyoxalase_3"/>
    <property type="match status" value="1"/>
</dbReference>
<comment type="caution">
    <text evidence="2">The sequence shown here is derived from an EMBL/GenBank/DDBJ whole genome shotgun (WGS) entry which is preliminary data.</text>
</comment>
<feature type="domain" description="VOC" evidence="1">
    <location>
        <begin position="7"/>
        <end position="148"/>
    </location>
</feature>
<keyword evidence="3" id="KW-1185">Reference proteome</keyword>
<dbReference type="InterPro" id="IPR037523">
    <property type="entry name" value="VOC_core"/>
</dbReference>
<dbReference type="InterPro" id="IPR025870">
    <property type="entry name" value="Glyoxalase-like_dom"/>
</dbReference>
<gene>
    <name evidence="2" type="ORF">GCM10009416_13020</name>
</gene>
<evidence type="ECO:0000313" key="2">
    <source>
        <dbReference type="EMBL" id="GAA0575728.1"/>
    </source>
</evidence>
<name>A0ABN1EVS9_9PROT</name>
<evidence type="ECO:0000313" key="3">
    <source>
        <dbReference type="Proteomes" id="UP001501588"/>
    </source>
</evidence>
<dbReference type="RefSeq" id="WP_343894379.1">
    <property type="nucleotide sequence ID" value="NZ_BAAAFZ010000011.1"/>
</dbReference>
<dbReference type="PANTHER" id="PTHR40265:SF1">
    <property type="entry name" value="GLYOXALASE-LIKE DOMAIN-CONTAINING PROTEIN"/>
    <property type="match status" value="1"/>
</dbReference>